<keyword evidence="2" id="KW-0812">Transmembrane</keyword>
<keyword evidence="6" id="KW-0325">Glycoprotein</keyword>
<evidence type="ECO:0000256" key="1">
    <source>
        <dbReference type="ARBA" id="ARBA00004479"/>
    </source>
</evidence>
<dbReference type="AlphaFoldDB" id="A0A0D3HN33"/>
<dbReference type="HOGENOM" id="CLU_881121_0_0_1"/>
<dbReference type="GO" id="GO:0016020">
    <property type="term" value="C:membrane"/>
    <property type="evidence" value="ECO:0007669"/>
    <property type="project" value="UniProtKB-SubCell"/>
</dbReference>
<keyword evidence="5" id="KW-0472">Membrane</keyword>
<evidence type="ECO:0000256" key="3">
    <source>
        <dbReference type="ARBA" id="ARBA00022729"/>
    </source>
</evidence>
<keyword evidence="4" id="KW-1133">Transmembrane helix</keyword>
<comment type="subcellular location">
    <subcellularLocation>
        <location evidence="1">Membrane</location>
        <topology evidence="1">Single-pass type I membrane protein</topology>
    </subcellularLocation>
</comment>
<dbReference type="PANTHER" id="PTHR48063">
    <property type="entry name" value="LRR RECEPTOR-LIKE KINASE"/>
    <property type="match status" value="1"/>
</dbReference>
<accession>A0A0D3HN33</accession>
<sequence>MENIRYLDLTRTSLLSGGVPPQLGNLSKLRHLGLGFMPDMYSTDISWLTHLQQLEYLHMERVNLNTVTDWPLVVNMIPSLKVLNLRGCSLQSANQSLAHLNLTKLEELLMELFLSSNCILLVLGGIKYLSLDGTYLDGPFPDALGAMTSLQELYFSENGNLATMTVDLKNLCELRLLLLADSLSNGNITEFIDKLPKCSSSTLTILSLDDNNITEELPNMMEHLTSLEWLALVNNSISGTISPSVLNLTSLESLLLSLNRLTS</sequence>
<proteinExistence type="predicted"/>
<evidence type="ECO:0000256" key="2">
    <source>
        <dbReference type="ARBA" id="ARBA00022692"/>
    </source>
</evidence>
<evidence type="ECO:0000313" key="8">
    <source>
        <dbReference type="Proteomes" id="UP000026960"/>
    </source>
</evidence>
<evidence type="ECO:0008006" key="9">
    <source>
        <dbReference type="Google" id="ProtNLM"/>
    </source>
</evidence>
<evidence type="ECO:0000256" key="5">
    <source>
        <dbReference type="ARBA" id="ARBA00023136"/>
    </source>
</evidence>
<dbReference type="SUPFAM" id="SSF52047">
    <property type="entry name" value="RNI-like"/>
    <property type="match status" value="1"/>
</dbReference>
<dbReference type="Pfam" id="PF00560">
    <property type="entry name" value="LRR_1"/>
    <property type="match status" value="1"/>
</dbReference>
<dbReference type="InterPro" id="IPR046956">
    <property type="entry name" value="RLP23-like"/>
</dbReference>
<dbReference type="Gramene" id="OBART11G17160.3">
    <property type="protein sequence ID" value="OBART11G17160.3"/>
    <property type="gene ID" value="OBART11G17160"/>
</dbReference>
<organism evidence="7">
    <name type="scientific">Oryza barthii</name>
    <dbReference type="NCBI Taxonomy" id="65489"/>
    <lineage>
        <taxon>Eukaryota</taxon>
        <taxon>Viridiplantae</taxon>
        <taxon>Streptophyta</taxon>
        <taxon>Embryophyta</taxon>
        <taxon>Tracheophyta</taxon>
        <taxon>Spermatophyta</taxon>
        <taxon>Magnoliopsida</taxon>
        <taxon>Liliopsida</taxon>
        <taxon>Poales</taxon>
        <taxon>Poaceae</taxon>
        <taxon>BOP clade</taxon>
        <taxon>Oryzoideae</taxon>
        <taxon>Oryzeae</taxon>
        <taxon>Oryzinae</taxon>
        <taxon>Oryza</taxon>
    </lineage>
</organism>
<evidence type="ECO:0000256" key="4">
    <source>
        <dbReference type="ARBA" id="ARBA00022989"/>
    </source>
</evidence>
<evidence type="ECO:0000256" key="6">
    <source>
        <dbReference type="ARBA" id="ARBA00023180"/>
    </source>
</evidence>
<dbReference type="PANTHER" id="PTHR48063:SF55">
    <property type="entry name" value="LEUCINE-RICH REPEAT-CONTAINING N-TERMINAL PLANT-TYPE DOMAIN-CONTAINING PROTEIN"/>
    <property type="match status" value="1"/>
</dbReference>
<reference evidence="7" key="1">
    <citation type="journal article" date="2009" name="Rice">
        <title>De Novo Next Generation Sequencing of Plant Genomes.</title>
        <authorList>
            <person name="Rounsley S."/>
            <person name="Marri P.R."/>
            <person name="Yu Y."/>
            <person name="He R."/>
            <person name="Sisneros N."/>
            <person name="Goicoechea J.L."/>
            <person name="Lee S.J."/>
            <person name="Angelova A."/>
            <person name="Kudrna D."/>
            <person name="Luo M."/>
            <person name="Affourtit J."/>
            <person name="Desany B."/>
            <person name="Knight J."/>
            <person name="Niazi F."/>
            <person name="Egholm M."/>
            <person name="Wing R.A."/>
        </authorList>
    </citation>
    <scope>NUCLEOTIDE SEQUENCE [LARGE SCALE GENOMIC DNA]</scope>
    <source>
        <strain evidence="7">cv. IRGC 105608</strain>
    </source>
</reference>
<dbReference type="Proteomes" id="UP000026960">
    <property type="component" value="Chromosome 11"/>
</dbReference>
<keyword evidence="8" id="KW-1185">Reference proteome</keyword>
<protein>
    <recommendedName>
        <fullName evidence="9">Leucine-rich repeat-containing N-terminal plant-type domain-containing protein</fullName>
    </recommendedName>
</protein>
<dbReference type="Gene3D" id="3.80.10.10">
    <property type="entry name" value="Ribonuclease Inhibitor"/>
    <property type="match status" value="3"/>
</dbReference>
<reference evidence="7" key="2">
    <citation type="submission" date="2015-03" db="UniProtKB">
        <authorList>
            <consortium name="EnsemblPlants"/>
        </authorList>
    </citation>
    <scope>IDENTIFICATION</scope>
</reference>
<name>A0A0D3HN33_9ORYZ</name>
<evidence type="ECO:0000313" key="7">
    <source>
        <dbReference type="EnsemblPlants" id="OBART11G17160.3"/>
    </source>
</evidence>
<dbReference type="InterPro" id="IPR001611">
    <property type="entry name" value="Leu-rich_rpt"/>
</dbReference>
<keyword evidence="3" id="KW-0732">Signal</keyword>
<dbReference type="EnsemblPlants" id="OBART11G17160.3">
    <property type="protein sequence ID" value="OBART11G17160.3"/>
    <property type="gene ID" value="OBART11G17160"/>
</dbReference>
<dbReference type="InterPro" id="IPR032675">
    <property type="entry name" value="LRR_dom_sf"/>
</dbReference>